<dbReference type="Pfam" id="PF01926">
    <property type="entry name" value="MMR_HSR1"/>
    <property type="match status" value="1"/>
</dbReference>
<feature type="domain" description="G" evidence="1">
    <location>
        <begin position="306"/>
        <end position="356"/>
    </location>
</feature>
<name>A0A6P8Z118_DROAB</name>
<dbReference type="GeneID" id="117572205"/>
<dbReference type="CDD" id="cd01855">
    <property type="entry name" value="YqeH"/>
    <property type="match status" value="1"/>
</dbReference>
<evidence type="ECO:0000259" key="1">
    <source>
        <dbReference type="Pfam" id="PF01926"/>
    </source>
</evidence>
<dbReference type="InterPro" id="IPR027417">
    <property type="entry name" value="P-loop_NTPase"/>
</dbReference>
<reference evidence="3" key="1">
    <citation type="submission" date="2025-08" db="UniProtKB">
        <authorList>
            <consortium name="RefSeq"/>
        </authorList>
    </citation>
    <scope>IDENTIFICATION</scope>
    <source>
        <strain evidence="3">15112-1751.03</strain>
        <tissue evidence="3">Whole Adult</tissue>
    </source>
</reference>
<accession>A0A6P8Z118</accession>
<evidence type="ECO:0000313" key="3">
    <source>
        <dbReference type="RefSeq" id="XP_034110762.1"/>
    </source>
</evidence>
<dbReference type="PANTHER" id="PTHR46406:SF1">
    <property type="entry name" value="NITRIC OXIDE-ASSOCIATED PROTEIN 1"/>
    <property type="match status" value="1"/>
</dbReference>
<dbReference type="RefSeq" id="XP_034110762.1">
    <property type="nucleotide sequence ID" value="XM_034254871.2"/>
</dbReference>
<dbReference type="InterPro" id="IPR052807">
    <property type="entry name" value="Mito_transl_resp_regulator"/>
</dbReference>
<dbReference type="AlphaFoldDB" id="A0A6P8Z118"/>
<dbReference type="GO" id="GO:0005525">
    <property type="term" value="F:GTP binding"/>
    <property type="evidence" value="ECO:0007669"/>
    <property type="project" value="InterPro"/>
</dbReference>
<keyword evidence="2" id="KW-1185">Reference proteome</keyword>
<protein>
    <submittedName>
        <fullName evidence="3">Nitric oxide-associated protein 1</fullName>
    </submittedName>
</protein>
<organism evidence="2 3">
    <name type="scientific">Drosophila albomicans</name>
    <name type="common">Fruit fly</name>
    <dbReference type="NCBI Taxonomy" id="7291"/>
    <lineage>
        <taxon>Eukaryota</taxon>
        <taxon>Metazoa</taxon>
        <taxon>Ecdysozoa</taxon>
        <taxon>Arthropoda</taxon>
        <taxon>Hexapoda</taxon>
        <taxon>Insecta</taxon>
        <taxon>Pterygota</taxon>
        <taxon>Neoptera</taxon>
        <taxon>Endopterygota</taxon>
        <taxon>Diptera</taxon>
        <taxon>Brachycera</taxon>
        <taxon>Muscomorpha</taxon>
        <taxon>Ephydroidea</taxon>
        <taxon>Drosophilidae</taxon>
        <taxon>Drosophila</taxon>
    </lineage>
</organism>
<dbReference type="SUPFAM" id="SSF52540">
    <property type="entry name" value="P-loop containing nucleoside triphosphate hydrolases"/>
    <property type="match status" value="1"/>
</dbReference>
<evidence type="ECO:0000313" key="2">
    <source>
        <dbReference type="Proteomes" id="UP000515160"/>
    </source>
</evidence>
<dbReference type="Gene3D" id="3.40.50.300">
    <property type="entry name" value="P-loop containing nucleotide triphosphate hydrolases"/>
    <property type="match status" value="1"/>
</dbReference>
<dbReference type="Proteomes" id="UP000515160">
    <property type="component" value="Chromosome 3"/>
</dbReference>
<dbReference type="OrthoDB" id="1696305at2759"/>
<sequence length="650" mass="73187">MLKTSCFIKRLNENLYCSCKRLQNTTANVNQSFRQKAWEAARERYVNYEHVQYSSFLEHNLAPLGKMKHLSPSVFPPLHVLLEIDRKMAPQSIPPYPKNWMEDYEFYAGGSEGDSGLIDSKHGTPDATVSPSTVPCNGCGAHLHCASSSMPGYIPSEIFKGRSDLELRTITCQRCHFLKHYNIALDVEVPASAYVETISRIQDKFALAIIIVDLLDLPGSIWPGMQQVLGAKRPVFLVGNKVDLLPRDSNSYLNHVQNCLKDQFVQHGGFDALNIKNVSLISAKTGYGIEELITKLHKIWQYKGDVYLLGCTNVGKSTLFNILLNSDYCRPEASELVHKATTCAWPGTTLQMLKFPILRPSDMRVYQRFKRLLSERAQRASLEKLRRDQARDSPAATESAQLIGHVGRTFEQRTDVYDAFAMAAGTKPITSLNERQKEYRQARWVFDTPGVMQPDQITPLLTTEELLHLQPTRMLKPRALRLAPNMSLFVGGLARIDLIELNSDWAKLFVFTADILPLLVTDTVQAEAIYKRYLGTPLLGVPLPGEDQTRLNRWPGLQCQAEDIVVQSGGPVAKERSEKRLNCDITLSSAGWLGLLLPDNSESVWRVWTPQAAGVYVRQPSLIPLANRLVGKRIRNSLAYNTSKPFVYRK</sequence>
<dbReference type="InterPro" id="IPR006073">
    <property type="entry name" value="GTP-bd"/>
</dbReference>
<dbReference type="PANTHER" id="PTHR46406">
    <property type="entry name" value="NITRIC OXIDE-ASSOCIATED PROTEIN 1"/>
    <property type="match status" value="1"/>
</dbReference>
<proteinExistence type="predicted"/>
<gene>
    <name evidence="3" type="primary">LOC117572205</name>
</gene>